<keyword evidence="2" id="KW-0812">Transmembrane</keyword>
<dbReference type="InterPro" id="IPR001387">
    <property type="entry name" value="Cro/C1-type_HTH"/>
</dbReference>
<dbReference type="InterPro" id="IPR010982">
    <property type="entry name" value="Lambda_DNA-bd_dom_sf"/>
</dbReference>
<dbReference type="SMART" id="SM00530">
    <property type="entry name" value="HTH_XRE"/>
    <property type="match status" value="1"/>
</dbReference>
<comment type="caution">
    <text evidence="4">The sequence shown here is derived from an EMBL/GenBank/DDBJ whole genome shotgun (WGS) entry which is preliminary data.</text>
</comment>
<dbReference type="Pfam" id="PF01381">
    <property type="entry name" value="HTH_3"/>
    <property type="match status" value="1"/>
</dbReference>
<proteinExistence type="predicted"/>
<dbReference type="Proteomes" id="UP001597191">
    <property type="component" value="Unassembled WGS sequence"/>
</dbReference>
<gene>
    <name evidence="4" type="ORF">ACFQ4R_03365</name>
</gene>
<reference evidence="5" key="1">
    <citation type="journal article" date="2019" name="Int. J. Syst. Evol. Microbiol.">
        <title>The Global Catalogue of Microorganisms (GCM) 10K type strain sequencing project: providing services to taxonomists for standard genome sequencing and annotation.</title>
        <authorList>
            <consortium name="The Broad Institute Genomics Platform"/>
            <consortium name="The Broad Institute Genome Sequencing Center for Infectious Disease"/>
            <person name="Wu L."/>
            <person name="Ma J."/>
        </authorList>
    </citation>
    <scope>NUCLEOTIDE SEQUENCE [LARGE SCALE GENOMIC DNA]</scope>
    <source>
        <strain evidence="5">CCM 8937</strain>
    </source>
</reference>
<keyword evidence="5" id="KW-1185">Reference proteome</keyword>
<evidence type="ECO:0000256" key="2">
    <source>
        <dbReference type="SAM" id="Phobius"/>
    </source>
</evidence>
<keyword evidence="2" id="KW-0472">Membrane</keyword>
<dbReference type="CDD" id="cd00093">
    <property type="entry name" value="HTH_XRE"/>
    <property type="match status" value="1"/>
</dbReference>
<feature type="transmembrane region" description="Helical" evidence="2">
    <location>
        <begin position="85"/>
        <end position="106"/>
    </location>
</feature>
<dbReference type="EMBL" id="JBHTOH010000020">
    <property type="protein sequence ID" value="MFD1410654.1"/>
    <property type="molecule type" value="Genomic_DNA"/>
</dbReference>
<keyword evidence="2" id="KW-1133">Transmembrane helix</keyword>
<keyword evidence="1" id="KW-0238">DNA-binding</keyword>
<sequence length="210" mass="24465">MTIIGQRIKQARNDKNLTQQELAERINISRSAVSNWESGRNYPDLDSIVLLSDSLNLSLDQLLREDATMVKKVSLEQRKGKKRKIYLRILLPLFIILLIFTGYTLYQENAQIHDIISPNSTYQLQLSVRNKPVRITTFRLDNFLYRKEIINDVASEHTIEVRIIDNDNHQLLDKITLKPGESKKLSSLKYRKDYQLYVVGTPGQYFLNIV</sequence>
<dbReference type="Gene3D" id="1.10.260.40">
    <property type="entry name" value="lambda repressor-like DNA-binding domains"/>
    <property type="match status" value="1"/>
</dbReference>
<protein>
    <submittedName>
        <fullName evidence="4">Helix-turn-helix domain-containing protein</fullName>
    </submittedName>
</protein>
<evidence type="ECO:0000259" key="3">
    <source>
        <dbReference type="PROSITE" id="PS50943"/>
    </source>
</evidence>
<dbReference type="PANTHER" id="PTHR46558">
    <property type="entry name" value="TRACRIPTIONAL REGULATORY PROTEIN-RELATED-RELATED"/>
    <property type="match status" value="1"/>
</dbReference>
<evidence type="ECO:0000256" key="1">
    <source>
        <dbReference type="ARBA" id="ARBA00023125"/>
    </source>
</evidence>
<evidence type="ECO:0000313" key="4">
    <source>
        <dbReference type="EMBL" id="MFD1410654.1"/>
    </source>
</evidence>
<feature type="domain" description="HTH cro/C1-type" evidence="3">
    <location>
        <begin position="8"/>
        <end position="62"/>
    </location>
</feature>
<name>A0ABW4BKC3_9LACO</name>
<evidence type="ECO:0000313" key="5">
    <source>
        <dbReference type="Proteomes" id="UP001597191"/>
    </source>
</evidence>
<dbReference type="PROSITE" id="PS50943">
    <property type="entry name" value="HTH_CROC1"/>
    <property type="match status" value="1"/>
</dbReference>
<accession>A0ABW4BKC3</accession>
<dbReference type="RefSeq" id="WP_164509249.1">
    <property type="nucleotide sequence ID" value="NZ_JBHTOH010000020.1"/>
</dbReference>
<organism evidence="4 5">
    <name type="scientific">Lapidilactobacillus gannanensis</name>
    <dbReference type="NCBI Taxonomy" id="2486002"/>
    <lineage>
        <taxon>Bacteria</taxon>
        <taxon>Bacillati</taxon>
        <taxon>Bacillota</taxon>
        <taxon>Bacilli</taxon>
        <taxon>Lactobacillales</taxon>
        <taxon>Lactobacillaceae</taxon>
        <taxon>Lapidilactobacillus</taxon>
    </lineage>
</organism>
<dbReference type="PANTHER" id="PTHR46558:SF4">
    <property type="entry name" value="DNA-BIDING PHAGE PROTEIN"/>
    <property type="match status" value="1"/>
</dbReference>
<dbReference type="SUPFAM" id="SSF47413">
    <property type="entry name" value="lambda repressor-like DNA-binding domains"/>
    <property type="match status" value="1"/>
</dbReference>